<keyword evidence="1" id="KW-0812">Transmembrane</keyword>
<gene>
    <name evidence="2" type="ORF">A2996_03605</name>
</gene>
<keyword evidence="1" id="KW-0472">Membrane</keyword>
<name>A0A1F5EQ60_9BACT</name>
<proteinExistence type="predicted"/>
<evidence type="ECO:0000256" key="1">
    <source>
        <dbReference type="SAM" id="Phobius"/>
    </source>
</evidence>
<sequence>MSQVKFEEFQSQSSYRGFDDTSKMVKWVIKYSGGFIKSKIGANYFLLGVFVVFTILSLFTIFSSAGKDPLNGEVPVDQIIP</sequence>
<dbReference type="Proteomes" id="UP000176865">
    <property type="component" value="Unassembled WGS sequence"/>
</dbReference>
<organism evidence="2 3">
    <name type="scientific">Candidatus Campbellbacteria bacterium RIFCSPLOWO2_01_FULL_34_15</name>
    <dbReference type="NCBI Taxonomy" id="1797579"/>
    <lineage>
        <taxon>Bacteria</taxon>
        <taxon>Candidatus Campbelliibacteriota</taxon>
    </lineage>
</organism>
<keyword evidence="1" id="KW-1133">Transmembrane helix</keyword>
<feature type="transmembrane region" description="Helical" evidence="1">
    <location>
        <begin position="44"/>
        <end position="65"/>
    </location>
</feature>
<evidence type="ECO:0000313" key="3">
    <source>
        <dbReference type="Proteomes" id="UP000176865"/>
    </source>
</evidence>
<dbReference type="EMBL" id="MFAB01000001">
    <property type="protein sequence ID" value="OGD69523.1"/>
    <property type="molecule type" value="Genomic_DNA"/>
</dbReference>
<evidence type="ECO:0000313" key="2">
    <source>
        <dbReference type="EMBL" id="OGD69523.1"/>
    </source>
</evidence>
<comment type="caution">
    <text evidence="2">The sequence shown here is derived from an EMBL/GenBank/DDBJ whole genome shotgun (WGS) entry which is preliminary data.</text>
</comment>
<accession>A0A1F5EQ60</accession>
<reference evidence="2 3" key="1">
    <citation type="journal article" date="2016" name="Nat. Commun.">
        <title>Thousands of microbial genomes shed light on interconnected biogeochemical processes in an aquifer system.</title>
        <authorList>
            <person name="Anantharaman K."/>
            <person name="Brown C.T."/>
            <person name="Hug L.A."/>
            <person name="Sharon I."/>
            <person name="Castelle C.J."/>
            <person name="Probst A.J."/>
            <person name="Thomas B.C."/>
            <person name="Singh A."/>
            <person name="Wilkins M.J."/>
            <person name="Karaoz U."/>
            <person name="Brodie E.L."/>
            <person name="Williams K.H."/>
            <person name="Hubbard S.S."/>
            <person name="Banfield J.F."/>
        </authorList>
    </citation>
    <scope>NUCLEOTIDE SEQUENCE [LARGE SCALE GENOMIC DNA]</scope>
</reference>
<dbReference type="AlphaFoldDB" id="A0A1F5EQ60"/>
<protein>
    <submittedName>
        <fullName evidence="2">Uncharacterized protein</fullName>
    </submittedName>
</protein>
<dbReference type="STRING" id="1797579.A2996_03605"/>